<dbReference type="Pfam" id="PF00380">
    <property type="entry name" value="Ribosomal_S9"/>
    <property type="match status" value="1"/>
</dbReference>
<dbReference type="GeneID" id="63727711"/>
<evidence type="ECO:0000256" key="4">
    <source>
        <dbReference type="RuleBase" id="RU003815"/>
    </source>
</evidence>
<evidence type="ECO:0000256" key="3">
    <source>
        <dbReference type="ARBA" id="ARBA00023274"/>
    </source>
</evidence>
<dbReference type="STRING" id="1036611.A0A1L9PI31"/>
<dbReference type="PROSITE" id="PS00360">
    <property type="entry name" value="RIBOSOMAL_S9"/>
    <property type="match status" value="1"/>
</dbReference>
<dbReference type="InterPro" id="IPR020568">
    <property type="entry name" value="Ribosomal_Su5_D2-typ_SF"/>
</dbReference>
<evidence type="ECO:0000256" key="2">
    <source>
        <dbReference type="ARBA" id="ARBA00022980"/>
    </source>
</evidence>
<dbReference type="VEuPathDB" id="FungiDB:ASPVEDRAFT_40752"/>
<dbReference type="GO" id="GO:0003723">
    <property type="term" value="F:RNA binding"/>
    <property type="evidence" value="ECO:0007669"/>
    <property type="project" value="TreeGrafter"/>
</dbReference>
<protein>
    <recommendedName>
        <fullName evidence="7">40S ribosomal protein S16</fullName>
    </recommendedName>
</protein>
<dbReference type="PANTHER" id="PTHR21569:SF16">
    <property type="entry name" value="RIBOSOMAL PROTEIN S16"/>
    <property type="match status" value="1"/>
</dbReference>
<reference evidence="6" key="1">
    <citation type="journal article" date="2017" name="Genome Biol.">
        <title>Comparative genomics reveals high biological diversity and specific adaptations in the industrially and medically important fungal genus Aspergillus.</title>
        <authorList>
            <person name="de Vries R.P."/>
            <person name="Riley R."/>
            <person name="Wiebenga A."/>
            <person name="Aguilar-Osorio G."/>
            <person name="Amillis S."/>
            <person name="Uchima C.A."/>
            <person name="Anderluh G."/>
            <person name="Asadollahi M."/>
            <person name="Askin M."/>
            <person name="Barry K."/>
            <person name="Battaglia E."/>
            <person name="Bayram O."/>
            <person name="Benocci T."/>
            <person name="Braus-Stromeyer S.A."/>
            <person name="Caldana C."/>
            <person name="Canovas D."/>
            <person name="Cerqueira G.C."/>
            <person name="Chen F."/>
            <person name="Chen W."/>
            <person name="Choi C."/>
            <person name="Clum A."/>
            <person name="Dos Santos R.A."/>
            <person name="Damasio A.R."/>
            <person name="Diallinas G."/>
            <person name="Emri T."/>
            <person name="Fekete E."/>
            <person name="Flipphi M."/>
            <person name="Freyberg S."/>
            <person name="Gallo A."/>
            <person name="Gournas C."/>
            <person name="Habgood R."/>
            <person name="Hainaut M."/>
            <person name="Harispe M.L."/>
            <person name="Henrissat B."/>
            <person name="Hilden K.S."/>
            <person name="Hope R."/>
            <person name="Hossain A."/>
            <person name="Karabika E."/>
            <person name="Karaffa L."/>
            <person name="Karanyi Z."/>
            <person name="Krasevec N."/>
            <person name="Kuo A."/>
            <person name="Kusch H."/>
            <person name="LaButti K."/>
            <person name="Lagendijk E.L."/>
            <person name="Lapidus A."/>
            <person name="Levasseur A."/>
            <person name="Lindquist E."/>
            <person name="Lipzen A."/>
            <person name="Logrieco A.F."/>
            <person name="MacCabe A."/>
            <person name="Maekelae M.R."/>
            <person name="Malavazi I."/>
            <person name="Melin P."/>
            <person name="Meyer V."/>
            <person name="Mielnichuk N."/>
            <person name="Miskei M."/>
            <person name="Molnar A.P."/>
            <person name="Mule G."/>
            <person name="Ngan C.Y."/>
            <person name="Orejas M."/>
            <person name="Orosz E."/>
            <person name="Ouedraogo J.P."/>
            <person name="Overkamp K.M."/>
            <person name="Park H.-S."/>
            <person name="Perrone G."/>
            <person name="Piumi F."/>
            <person name="Punt P.J."/>
            <person name="Ram A.F."/>
            <person name="Ramon A."/>
            <person name="Rauscher S."/>
            <person name="Record E."/>
            <person name="Riano-Pachon D.M."/>
            <person name="Robert V."/>
            <person name="Roehrig J."/>
            <person name="Ruller R."/>
            <person name="Salamov A."/>
            <person name="Salih N.S."/>
            <person name="Samson R.A."/>
            <person name="Sandor E."/>
            <person name="Sanguinetti M."/>
            <person name="Schuetze T."/>
            <person name="Sepcic K."/>
            <person name="Shelest E."/>
            <person name="Sherlock G."/>
            <person name="Sophianopoulou V."/>
            <person name="Squina F.M."/>
            <person name="Sun H."/>
            <person name="Susca A."/>
            <person name="Todd R.B."/>
            <person name="Tsang A."/>
            <person name="Unkles S.E."/>
            <person name="van de Wiele N."/>
            <person name="van Rossen-Uffink D."/>
            <person name="Oliveira J.V."/>
            <person name="Vesth T.C."/>
            <person name="Visser J."/>
            <person name="Yu J.-H."/>
            <person name="Zhou M."/>
            <person name="Andersen M.R."/>
            <person name="Archer D.B."/>
            <person name="Baker S.E."/>
            <person name="Benoit I."/>
            <person name="Brakhage A.A."/>
            <person name="Braus G.H."/>
            <person name="Fischer R."/>
            <person name="Frisvad J.C."/>
            <person name="Goldman G.H."/>
            <person name="Houbraken J."/>
            <person name="Oakley B."/>
            <person name="Pocsi I."/>
            <person name="Scazzocchio C."/>
            <person name="Seiboth B."/>
            <person name="vanKuyk P.A."/>
            <person name="Wortman J."/>
            <person name="Dyer P.S."/>
            <person name="Grigoriev I.V."/>
        </authorList>
    </citation>
    <scope>NUCLEOTIDE SEQUENCE [LARGE SCALE GENOMIC DNA]</scope>
    <source>
        <strain evidence="6">CBS 583.65</strain>
    </source>
</reference>
<evidence type="ECO:0000256" key="1">
    <source>
        <dbReference type="ARBA" id="ARBA00005251"/>
    </source>
</evidence>
<gene>
    <name evidence="5" type="ORF">ASPVEDRAFT_40752</name>
</gene>
<name>A0A1L9PI31_ASPVE</name>
<dbReference type="GO" id="GO:0000462">
    <property type="term" value="P:maturation of SSU-rRNA from tricistronic rRNA transcript (SSU-rRNA, 5.8S rRNA, LSU-rRNA)"/>
    <property type="evidence" value="ECO:0007669"/>
    <property type="project" value="TreeGrafter"/>
</dbReference>
<accession>A0A1L9PI31</accession>
<comment type="similarity">
    <text evidence="1 4">Belongs to the universal ribosomal protein uS9 family.</text>
</comment>
<dbReference type="EMBL" id="KV878128">
    <property type="protein sequence ID" value="OJJ01197.1"/>
    <property type="molecule type" value="Genomic_DNA"/>
</dbReference>
<dbReference type="InterPro" id="IPR020574">
    <property type="entry name" value="Ribosomal_uS9_CS"/>
</dbReference>
<evidence type="ECO:0008006" key="7">
    <source>
        <dbReference type="Google" id="ProtNLM"/>
    </source>
</evidence>
<dbReference type="RefSeq" id="XP_040666959.1">
    <property type="nucleotide sequence ID" value="XM_040812200.1"/>
</dbReference>
<dbReference type="GO" id="GO:0006412">
    <property type="term" value="P:translation"/>
    <property type="evidence" value="ECO:0007669"/>
    <property type="project" value="InterPro"/>
</dbReference>
<sequence>MKDGPSRKRMNEEKILGPIAVASRHYIARQTEPAPDPIPILIFDTPQTRGRDMKLTIEQQGKGLIKVNGQPLSLVQPEILRFKAYEPVLIVGADKFAGVDIRVRVTGGGHTSQVYAIRQAIAKSLVAYYQKYVDEHSKNQLKQAFAQYDRTLLVADNRRAEPKKFGGRGARARYQKSYR</sequence>
<dbReference type="InterPro" id="IPR000754">
    <property type="entry name" value="Ribosomal_uS9"/>
</dbReference>
<dbReference type="InterPro" id="IPR014721">
    <property type="entry name" value="Ribsml_uS5_D2-typ_fold_subgr"/>
</dbReference>
<dbReference type="Gene3D" id="3.30.230.10">
    <property type="match status" value="1"/>
</dbReference>
<keyword evidence="3 4" id="KW-0687">Ribonucleoprotein</keyword>
<proteinExistence type="inferred from homology"/>
<keyword evidence="2 4" id="KW-0689">Ribosomal protein</keyword>
<dbReference type="FunFam" id="3.30.230.10:FF:000007">
    <property type="entry name" value="40S ribosomal protein S16"/>
    <property type="match status" value="1"/>
</dbReference>
<dbReference type="GO" id="GO:0022627">
    <property type="term" value="C:cytosolic small ribosomal subunit"/>
    <property type="evidence" value="ECO:0007669"/>
    <property type="project" value="TreeGrafter"/>
</dbReference>
<dbReference type="SUPFAM" id="SSF54211">
    <property type="entry name" value="Ribosomal protein S5 domain 2-like"/>
    <property type="match status" value="1"/>
</dbReference>
<dbReference type="OrthoDB" id="426865at2759"/>
<evidence type="ECO:0000313" key="6">
    <source>
        <dbReference type="Proteomes" id="UP000184073"/>
    </source>
</evidence>
<dbReference type="GO" id="GO:0003735">
    <property type="term" value="F:structural constituent of ribosome"/>
    <property type="evidence" value="ECO:0007669"/>
    <property type="project" value="InterPro"/>
</dbReference>
<dbReference type="PANTHER" id="PTHR21569">
    <property type="entry name" value="RIBOSOMAL PROTEIN S9"/>
    <property type="match status" value="1"/>
</dbReference>
<organism evidence="5 6">
    <name type="scientific">Aspergillus versicolor CBS 583.65</name>
    <dbReference type="NCBI Taxonomy" id="1036611"/>
    <lineage>
        <taxon>Eukaryota</taxon>
        <taxon>Fungi</taxon>
        <taxon>Dikarya</taxon>
        <taxon>Ascomycota</taxon>
        <taxon>Pezizomycotina</taxon>
        <taxon>Eurotiomycetes</taxon>
        <taxon>Eurotiomycetidae</taxon>
        <taxon>Eurotiales</taxon>
        <taxon>Aspergillaceae</taxon>
        <taxon>Aspergillus</taxon>
        <taxon>Aspergillus subgen. Nidulantes</taxon>
    </lineage>
</organism>
<evidence type="ECO:0000313" key="5">
    <source>
        <dbReference type="EMBL" id="OJJ01197.1"/>
    </source>
</evidence>
<keyword evidence="6" id="KW-1185">Reference proteome</keyword>
<dbReference type="Proteomes" id="UP000184073">
    <property type="component" value="Unassembled WGS sequence"/>
</dbReference>
<dbReference type="AlphaFoldDB" id="A0A1L9PI31"/>